<name>A0A4Z1ELT8_9HELO</name>
<evidence type="ECO:0000256" key="1">
    <source>
        <dbReference type="SAM" id="MobiDB-lite"/>
    </source>
</evidence>
<evidence type="ECO:0000313" key="3">
    <source>
        <dbReference type="Proteomes" id="UP000297777"/>
    </source>
</evidence>
<comment type="caution">
    <text evidence="2">The sequence shown here is derived from an EMBL/GenBank/DDBJ whole genome shotgun (WGS) entry which is preliminary data.</text>
</comment>
<dbReference type="OrthoDB" id="3547882at2759"/>
<dbReference type="AlphaFoldDB" id="A0A4Z1ELT8"/>
<sequence>MPLGTDTLTSSPESDKLSNSAPSASNGLVIPRLAGDSTQSNSSTHDASEAKRECQGLVAPLREDAPWIFRYGKTEETLEDGSCEEIKRLGIGRPQQLDSLSDHVGCFQTSNGSVAVSMDVDWKTDIHINLHDIIYEQGEEKALSAAERISRRDYYLIGFGTQFETLL</sequence>
<protein>
    <submittedName>
        <fullName evidence="2">Uncharacterized protein</fullName>
    </submittedName>
</protein>
<dbReference type="EMBL" id="PQXH01000070">
    <property type="protein sequence ID" value="TGO13414.1"/>
    <property type="molecule type" value="Genomic_DNA"/>
</dbReference>
<feature type="compositionally biased region" description="Polar residues" evidence="1">
    <location>
        <begin position="1"/>
        <end position="26"/>
    </location>
</feature>
<feature type="region of interest" description="Disordered" evidence="1">
    <location>
        <begin position="1"/>
        <end position="51"/>
    </location>
</feature>
<organism evidence="2 3">
    <name type="scientific">Botrytis tulipae</name>
    <dbReference type="NCBI Taxonomy" id="87230"/>
    <lineage>
        <taxon>Eukaryota</taxon>
        <taxon>Fungi</taxon>
        <taxon>Dikarya</taxon>
        <taxon>Ascomycota</taxon>
        <taxon>Pezizomycotina</taxon>
        <taxon>Leotiomycetes</taxon>
        <taxon>Helotiales</taxon>
        <taxon>Sclerotiniaceae</taxon>
        <taxon>Botrytis</taxon>
    </lineage>
</organism>
<reference evidence="2 3" key="1">
    <citation type="submission" date="2017-12" db="EMBL/GenBank/DDBJ databases">
        <title>Comparative genomics of Botrytis spp.</title>
        <authorList>
            <person name="Valero-Jimenez C.A."/>
            <person name="Tapia P."/>
            <person name="Veloso J."/>
            <person name="Silva-Moreno E."/>
            <person name="Staats M."/>
            <person name="Valdes J.H."/>
            <person name="Van Kan J.A.L."/>
        </authorList>
    </citation>
    <scope>NUCLEOTIDE SEQUENCE [LARGE SCALE GENOMIC DNA]</scope>
    <source>
        <strain evidence="2 3">Bt9001</strain>
    </source>
</reference>
<keyword evidence="3" id="KW-1185">Reference proteome</keyword>
<proteinExistence type="predicted"/>
<gene>
    <name evidence="2" type="ORF">BTUL_0070g00440</name>
</gene>
<dbReference type="Proteomes" id="UP000297777">
    <property type="component" value="Unassembled WGS sequence"/>
</dbReference>
<accession>A0A4Z1ELT8</accession>
<feature type="compositionally biased region" description="Polar residues" evidence="1">
    <location>
        <begin position="36"/>
        <end position="45"/>
    </location>
</feature>
<evidence type="ECO:0000313" key="2">
    <source>
        <dbReference type="EMBL" id="TGO13414.1"/>
    </source>
</evidence>